<feature type="domain" description="Glycosyltransferase 2-like" evidence="9">
    <location>
        <begin position="8"/>
        <end position="173"/>
    </location>
</feature>
<dbReference type="SUPFAM" id="SSF53448">
    <property type="entry name" value="Nucleotide-diphospho-sugar transferases"/>
    <property type="match status" value="1"/>
</dbReference>
<dbReference type="Pfam" id="PF00535">
    <property type="entry name" value="Glycos_transf_2"/>
    <property type="match status" value="1"/>
</dbReference>
<keyword evidence="3" id="KW-0328">Glycosyltransferase</keyword>
<dbReference type="Gene3D" id="3.90.550.10">
    <property type="entry name" value="Spore Coat Polysaccharide Biosynthesis Protein SpsA, Chain A"/>
    <property type="match status" value="1"/>
</dbReference>
<dbReference type="AlphaFoldDB" id="A8MCF4"/>
<proteinExistence type="inferred from homology"/>
<evidence type="ECO:0000313" key="11">
    <source>
        <dbReference type="EMBL" id="ABW01460.1"/>
    </source>
</evidence>
<evidence type="ECO:0000256" key="3">
    <source>
        <dbReference type="ARBA" id="ARBA00022676"/>
    </source>
</evidence>
<evidence type="ECO:0000256" key="8">
    <source>
        <dbReference type="SAM" id="Phobius"/>
    </source>
</evidence>
<evidence type="ECO:0000256" key="1">
    <source>
        <dbReference type="ARBA" id="ARBA00004141"/>
    </source>
</evidence>
<reference evidence="11 12" key="1">
    <citation type="submission" date="2007-10" db="EMBL/GenBank/DDBJ databases">
        <title>Complete sequence of Caldivirga maquilingensis IC-167.</title>
        <authorList>
            <consortium name="US DOE Joint Genome Institute"/>
            <person name="Copeland A."/>
            <person name="Lucas S."/>
            <person name="Lapidus A."/>
            <person name="Barry K."/>
            <person name="Glavina del Rio T."/>
            <person name="Dalin E."/>
            <person name="Tice H."/>
            <person name="Pitluck S."/>
            <person name="Saunders E."/>
            <person name="Brettin T."/>
            <person name="Bruce D."/>
            <person name="Detter J.C."/>
            <person name="Han C."/>
            <person name="Schmutz J."/>
            <person name="Larimer F."/>
            <person name="Land M."/>
            <person name="Hauser L."/>
            <person name="Kyrpides N."/>
            <person name="Ivanova N."/>
            <person name="Biddle J.F."/>
            <person name="Zhang Z."/>
            <person name="Fitz-Gibbon S.T."/>
            <person name="Lowe T.M."/>
            <person name="Saltikov C."/>
            <person name="House C.H."/>
            <person name="Richardson P."/>
        </authorList>
    </citation>
    <scope>NUCLEOTIDE SEQUENCE [LARGE SCALE GENOMIC DNA]</scope>
    <source>
        <strain evidence="12">ATCC 700844 / DSM 13496 / JCM 10307 / IC-167</strain>
    </source>
</reference>
<dbReference type="KEGG" id="cma:Cmaq_0619"/>
<dbReference type="CAZy" id="GT2">
    <property type="family name" value="Glycosyltransferase Family 2"/>
</dbReference>
<keyword evidence="6 8" id="KW-1133">Transmembrane helix</keyword>
<dbReference type="Pfam" id="PF04138">
    <property type="entry name" value="GtrA_DPMS_TM"/>
    <property type="match status" value="1"/>
</dbReference>
<dbReference type="HOGENOM" id="CLU_039727_0_0_2"/>
<comment type="subcellular location">
    <subcellularLocation>
        <location evidence="1">Membrane</location>
        <topology evidence="1">Multi-pass membrane protein</topology>
    </subcellularLocation>
</comment>
<feature type="transmembrane region" description="Helical" evidence="8">
    <location>
        <begin position="300"/>
        <end position="324"/>
    </location>
</feature>
<dbReference type="InterPro" id="IPR039528">
    <property type="entry name" value="DPM1-like"/>
</dbReference>
<keyword evidence="4 11" id="KW-0808">Transferase</keyword>
<comment type="similarity">
    <text evidence="2">Belongs to the glycosyltransferase 2 family.</text>
</comment>
<evidence type="ECO:0000313" key="12">
    <source>
        <dbReference type="Proteomes" id="UP000001137"/>
    </source>
</evidence>
<evidence type="ECO:0000256" key="6">
    <source>
        <dbReference type="ARBA" id="ARBA00022989"/>
    </source>
</evidence>
<protein>
    <submittedName>
        <fullName evidence="11">Glycosyl transferase family 2</fullName>
    </submittedName>
</protein>
<keyword evidence="12" id="KW-1185">Reference proteome</keyword>
<dbReference type="GO" id="GO:0016020">
    <property type="term" value="C:membrane"/>
    <property type="evidence" value="ECO:0007669"/>
    <property type="project" value="UniProtKB-SubCell"/>
</dbReference>
<dbReference type="Proteomes" id="UP000001137">
    <property type="component" value="Chromosome"/>
</dbReference>
<dbReference type="CDD" id="cd06442">
    <property type="entry name" value="DPM1_like"/>
    <property type="match status" value="1"/>
</dbReference>
<feature type="domain" description="GtrA/DPMS transmembrane" evidence="10">
    <location>
        <begin position="244"/>
        <end position="359"/>
    </location>
</feature>
<evidence type="ECO:0000256" key="2">
    <source>
        <dbReference type="ARBA" id="ARBA00006739"/>
    </source>
</evidence>
<dbReference type="GO" id="GO:0004582">
    <property type="term" value="F:dolichyl-phosphate beta-D-mannosyltransferase activity"/>
    <property type="evidence" value="ECO:0007669"/>
    <property type="project" value="InterPro"/>
</dbReference>
<keyword evidence="7 8" id="KW-0472">Membrane</keyword>
<dbReference type="OrthoDB" id="11098at2157"/>
<dbReference type="GO" id="GO:0006506">
    <property type="term" value="P:GPI anchor biosynthetic process"/>
    <property type="evidence" value="ECO:0007669"/>
    <property type="project" value="TreeGrafter"/>
</dbReference>
<dbReference type="GO" id="GO:0035269">
    <property type="term" value="P:protein O-linked glycosylation via mannose"/>
    <property type="evidence" value="ECO:0007669"/>
    <property type="project" value="TreeGrafter"/>
</dbReference>
<sequence length="370" mass="39956">MSDAPDASIIVPTLNEAGNVGRLIEELASNLKGINYEVVIVDDGSTDGTVKVAEETAKKLGVNLKVIERGRRLGLSSAVIDGVKASRGGIIVVMDADLQHPPSVVPKLIEAVSNGADLAVASRYINGGGIAGDWPLLRRIISRGAVTLAHILVPTARDVKDPVSGFFAVKRSAVCIDKPHGDYKILLDILALCRVRRIVEVPYVFRTREAGSSKLGTRQIINYVKQIASISLSLLSLSGYRPIKFAIVGAIGLVVSELVLHVFWRILGLAYFISLIPAIEAGIANNFTLNKVWTFKDRSVGYWVGLGKYHVASLTGTAVTYAVTNLLHYGLGVNGYVAYVIGVIFGFIANYIMAEVYVFKYRRTGTDNNL</sequence>
<dbReference type="EMBL" id="CP000852">
    <property type="protein sequence ID" value="ABW01460.1"/>
    <property type="molecule type" value="Genomic_DNA"/>
</dbReference>
<dbReference type="InterPro" id="IPR007267">
    <property type="entry name" value="GtrA_DPMS_TM"/>
</dbReference>
<accession>A8MCF4</accession>
<evidence type="ECO:0000259" key="10">
    <source>
        <dbReference type="Pfam" id="PF04138"/>
    </source>
</evidence>
<keyword evidence="5 8" id="KW-0812">Transmembrane</keyword>
<dbReference type="STRING" id="397948.Cmaq_0619"/>
<dbReference type="eggNOG" id="arCOG00894">
    <property type="taxonomic scope" value="Archaea"/>
</dbReference>
<evidence type="ECO:0000256" key="5">
    <source>
        <dbReference type="ARBA" id="ARBA00022692"/>
    </source>
</evidence>
<feature type="transmembrane region" description="Helical" evidence="8">
    <location>
        <begin position="270"/>
        <end position="288"/>
    </location>
</feature>
<evidence type="ECO:0000256" key="4">
    <source>
        <dbReference type="ARBA" id="ARBA00022679"/>
    </source>
</evidence>
<dbReference type="PANTHER" id="PTHR43398:SF1">
    <property type="entry name" value="DOLICHOL-PHOSPHATE MANNOSYLTRANSFERASE SUBUNIT 1"/>
    <property type="match status" value="1"/>
</dbReference>
<dbReference type="InterPro" id="IPR001173">
    <property type="entry name" value="Glyco_trans_2-like"/>
</dbReference>
<dbReference type="InterPro" id="IPR029044">
    <property type="entry name" value="Nucleotide-diphossugar_trans"/>
</dbReference>
<feature type="transmembrane region" description="Helical" evidence="8">
    <location>
        <begin position="336"/>
        <end position="354"/>
    </location>
</feature>
<gene>
    <name evidence="11" type="ordered locus">Cmaq_0619</name>
</gene>
<dbReference type="GO" id="GO:0000271">
    <property type="term" value="P:polysaccharide biosynthetic process"/>
    <property type="evidence" value="ECO:0007669"/>
    <property type="project" value="InterPro"/>
</dbReference>
<name>A8MCF4_CALMQ</name>
<evidence type="ECO:0000256" key="7">
    <source>
        <dbReference type="ARBA" id="ARBA00023136"/>
    </source>
</evidence>
<dbReference type="GO" id="GO:0006488">
    <property type="term" value="P:dolichol-linked oligosaccharide biosynthetic process"/>
    <property type="evidence" value="ECO:0007669"/>
    <property type="project" value="TreeGrafter"/>
</dbReference>
<organism evidence="11 12">
    <name type="scientific">Caldivirga maquilingensis (strain ATCC 700844 / DSM 13496 / JCM 10307 / IC-167)</name>
    <dbReference type="NCBI Taxonomy" id="397948"/>
    <lineage>
        <taxon>Archaea</taxon>
        <taxon>Thermoproteota</taxon>
        <taxon>Thermoprotei</taxon>
        <taxon>Thermoproteales</taxon>
        <taxon>Thermoproteaceae</taxon>
        <taxon>Caldivirga</taxon>
    </lineage>
</organism>
<evidence type="ECO:0000259" key="9">
    <source>
        <dbReference type="Pfam" id="PF00535"/>
    </source>
</evidence>
<dbReference type="PANTHER" id="PTHR43398">
    <property type="entry name" value="DOLICHOL-PHOSPHATE MANNOSYLTRANSFERASE SUBUNIT 1"/>
    <property type="match status" value="1"/>
</dbReference>